<dbReference type="RefSeq" id="WP_038549496.1">
    <property type="nucleotide sequence ID" value="NZ_CP006842.1"/>
</dbReference>
<feature type="domain" description="BD-FAE-like" evidence="1">
    <location>
        <begin position="22"/>
        <end position="153"/>
    </location>
</feature>
<proteinExistence type="predicted"/>
<evidence type="ECO:0000313" key="2">
    <source>
        <dbReference type="EMBL" id="AHW64703.1"/>
    </source>
</evidence>
<organism evidence="2 3">
    <name type="scientific">Corynebacterium glyciniphilum AJ 3170</name>
    <dbReference type="NCBI Taxonomy" id="1404245"/>
    <lineage>
        <taxon>Bacteria</taxon>
        <taxon>Bacillati</taxon>
        <taxon>Actinomycetota</taxon>
        <taxon>Actinomycetes</taxon>
        <taxon>Mycobacteriales</taxon>
        <taxon>Corynebacteriaceae</taxon>
        <taxon>Corynebacterium</taxon>
    </lineage>
</organism>
<dbReference type="eggNOG" id="COG1506">
    <property type="taxonomic scope" value="Bacteria"/>
</dbReference>
<dbReference type="Pfam" id="PF20434">
    <property type="entry name" value="BD-FAE"/>
    <property type="match status" value="1"/>
</dbReference>
<evidence type="ECO:0000313" key="3">
    <source>
        <dbReference type="Proteomes" id="UP000023703"/>
    </source>
</evidence>
<keyword evidence="3" id="KW-1185">Reference proteome</keyword>
<evidence type="ECO:0000259" key="1">
    <source>
        <dbReference type="Pfam" id="PF20434"/>
    </source>
</evidence>
<dbReference type="Gene3D" id="3.40.50.1820">
    <property type="entry name" value="alpha/beta hydrolase"/>
    <property type="match status" value="1"/>
</dbReference>
<name>X5DNH1_9CORY</name>
<reference evidence="2 3" key="1">
    <citation type="journal article" date="2015" name="Int. J. Syst. Evol. Microbiol.">
        <title>Revisiting Corynebacterium glyciniphilum (ex Kubota et al., 1972) sp. nov., nom. rev., isolated from putrefied banana.</title>
        <authorList>
            <person name="Al-Dilaimi A."/>
            <person name="Bednarz H."/>
            <person name="Lomker A."/>
            <person name="Niehaus K."/>
            <person name="Kalinowski J."/>
            <person name="Ruckert C."/>
        </authorList>
    </citation>
    <scope>NUCLEOTIDE SEQUENCE [LARGE SCALE GENOMIC DNA]</scope>
    <source>
        <strain evidence="2">AJ 3170</strain>
    </source>
</reference>
<dbReference type="STRING" id="1404245.CGLY_11290"/>
<dbReference type="InterPro" id="IPR029058">
    <property type="entry name" value="AB_hydrolase_fold"/>
</dbReference>
<sequence length="204" mass="21779">MSEGNADPVQNWAELSLPEGDHDEDTLPLVVLLRGGALNERANGADDVRDIARSLTARGMAVYNVEYRDRDSENGGWPETYTDAADGLDHIPEVDEQGPEIITEGATVVGHSSGAQLATWAATRDNLDPDEVGADPTFTPSRVVSLAGPPDLEWDVRNGADNTYEVLGGTAELVLLDGGDHVSFLRKGTPDFERLIDIVVDAAG</sequence>
<dbReference type="KEGG" id="cgy:CGLY_11290"/>
<gene>
    <name evidence="2" type="ORF">CGLY_11290</name>
</gene>
<dbReference type="EMBL" id="CP006842">
    <property type="protein sequence ID" value="AHW64703.1"/>
    <property type="molecule type" value="Genomic_DNA"/>
</dbReference>
<dbReference type="HOGENOM" id="CLU_1341390_0_0_11"/>
<dbReference type="Proteomes" id="UP000023703">
    <property type="component" value="Chromosome"/>
</dbReference>
<accession>X5DNH1</accession>
<protein>
    <recommendedName>
        <fullName evidence="1">BD-FAE-like domain-containing protein</fullName>
    </recommendedName>
</protein>
<dbReference type="AlphaFoldDB" id="X5DNH1"/>
<dbReference type="SUPFAM" id="SSF53474">
    <property type="entry name" value="alpha/beta-Hydrolases"/>
    <property type="match status" value="1"/>
</dbReference>
<dbReference type="InterPro" id="IPR049492">
    <property type="entry name" value="BD-FAE-like_dom"/>
</dbReference>